<accession>A0A0F0LRT9</accession>
<sequence length="406" mass="39774">MTPSAQTLAAPYAGTRLLEDGRALSTAIQNGNWLDGGIAFFDTLSSAAAAAADPIGTIASAGLGWVINLLGPLKSWLEQLAGSEASVSGVASQWTSAGASMRSAGSTLAARTSDLEGLSGATVIAYLRFAQETSRQLTASGDWADSVSSGLTTASGLVARMQSVVKSAISKVLATAIEAMAVVAASFGLGMGYAIARVVTRVNEMVNKVAKPIVQVLRSVKSLVGFVQQMRSLFDSTSSLIATLAGNSPAATVVTAGGTVDAAAATQLGSTGYDRLTLAGGAADLDRTRIDAGMTGIGAPGSATGVAALTVDGSMGGGVSGGAGFSIASAGAPTSTGISAAGLVGSTSAGTDPAGTVAGTTAAGAAAARMMHPGVAGAGPMSDQRSAAPQRGGKRRGVRIVSDDDD</sequence>
<dbReference type="PATRIC" id="fig|400772.4.peg.2013"/>
<dbReference type="RefSeq" id="WP_045247915.1">
    <property type="nucleotide sequence ID" value="NZ_JYIY01000076.1"/>
</dbReference>
<name>A0A0F0LRT9_9MICO</name>
<evidence type="ECO:0008006" key="4">
    <source>
        <dbReference type="Google" id="ProtNLM"/>
    </source>
</evidence>
<comment type="caution">
    <text evidence="2">The sequence shown here is derived from an EMBL/GenBank/DDBJ whole genome shotgun (WGS) entry which is preliminary data.</text>
</comment>
<evidence type="ECO:0000313" key="2">
    <source>
        <dbReference type="EMBL" id="KJL35952.1"/>
    </source>
</evidence>
<organism evidence="2 3">
    <name type="scientific">Microbacterium ginsengisoli</name>
    <dbReference type="NCBI Taxonomy" id="400772"/>
    <lineage>
        <taxon>Bacteria</taxon>
        <taxon>Bacillati</taxon>
        <taxon>Actinomycetota</taxon>
        <taxon>Actinomycetes</taxon>
        <taxon>Micrococcales</taxon>
        <taxon>Microbacteriaceae</taxon>
        <taxon>Microbacterium</taxon>
    </lineage>
</organism>
<dbReference type="OrthoDB" id="5069709at2"/>
<dbReference type="Proteomes" id="UP000033451">
    <property type="component" value="Unassembled WGS sequence"/>
</dbReference>
<protein>
    <recommendedName>
        <fullName evidence="4">PPE family domain-containing protein</fullName>
    </recommendedName>
</protein>
<dbReference type="STRING" id="400772.RR49_01998"/>
<dbReference type="AlphaFoldDB" id="A0A0F0LRT9"/>
<keyword evidence="3" id="KW-1185">Reference proteome</keyword>
<evidence type="ECO:0000313" key="3">
    <source>
        <dbReference type="Proteomes" id="UP000033451"/>
    </source>
</evidence>
<reference evidence="2 3" key="1">
    <citation type="submission" date="2015-02" db="EMBL/GenBank/DDBJ databases">
        <title>Draft genome sequences of ten Microbacterium spp. with emphasis on heavy metal contaminated environments.</title>
        <authorList>
            <person name="Corretto E."/>
        </authorList>
    </citation>
    <scope>NUCLEOTIDE SEQUENCE [LARGE SCALE GENOMIC DNA]</scope>
    <source>
        <strain evidence="2 3">DSM 18659</strain>
    </source>
</reference>
<feature type="region of interest" description="Disordered" evidence="1">
    <location>
        <begin position="373"/>
        <end position="406"/>
    </location>
</feature>
<dbReference type="EMBL" id="JYIY01000076">
    <property type="protein sequence ID" value="KJL35952.1"/>
    <property type="molecule type" value="Genomic_DNA"/>
</dbReference>
<gene>
    <name evidence="2" type="ORF">RR49_01998</name>
</gene>
<evidence type="ECO:0000256" key="1">
    <source>
        <dbReference type="SAM" id="MobiDB-lite"/>
    </source>
</evidence>
<proteinExistence type="predicted"/>